<dbReference type="EMBL" id="AHNQ02000010">
    <property type="protein sequence ID" value="EKO26709.1"/>
    <property type="molecule type" value="Genomic_DNA"/>
</dbReference>
<dbReference type="RefSeq" id="WP_001216977.1">
    <property type="nucleotide sequence ID" value="NZ_AHNQ02000010.1"/>
</dbReference>
<evidence type="ECO:0000256" key="5">
    <source>
        <dbReference type="ARBA" id="ARBA00022801"/>
    </source>
</evidence>
<dbReference type="InterPro" id="IPR029060">
    <property type="entry name" value="PIN-like_dom_sf"/>
</dbReference>
<evidence type="ECO:0000259" key="8">
    <source>
        <dbReference type="Pfam" id="PF01850"/>
    </source>
</evidence>
<gene>
    <name evidence="9" type="ORF">LEP1GSC104_3465</name>
</gene>
<dbReference type="SUPFAM" id="SSF88723">
    <property type="entry name" value="PIN domain-like"/>
    <property type="match status" value="1"/>
</dbReference>
<keyword evidence="4" id="KW-0479">Metal-binding</keyword>
<evidence type="ECO:0000256" key="6">
    <source>
        <dbReference type="ARBA" id="ARBA00022842"/>
    </source>
</evidence>
<reference evidence="9 10" key="1">
    <citation type="submission" date="2012-09" db="EMBL/GenBank/DDBJ databases">
        <authorList>
            <person name="Harkins D.M."/>
            <person name="Durkin A.S."/>
            <person name="Brinkac L.M."/>
            <person name="Selengut J.D."/>
            <person name="Sanka R."/>
            <person name="DePew J."/>
            <person name="Purushe J."/>
            <person name="Chanthongthip A."/>
            <person name="Lattana O."/>
            <person name="Phetsouvanh R."/>
            <person name="Newton P.N."/>
            <person name="Vinetz J.M."/>
            <person name="Sutton G.G."/>
            <person name="Nelson W.C."/>
            <person name="Fouts D.E."/>
        </authorList>
    </citation>
    <scope>NUCLEOTIDE SEQUENCE [LARGE SCALE GENOMIC DNA]</scope>
    <source>
        <strain evidence="9 10">UI 12621</strain>
    </source>
</reference>
<protein>
    <submittedName>
        <fullName evidence="9">PIN domain protein</fullName>
    </submittedName>
</protein>
<dbReference type="Proteomes" id="UP000006324">
    <property type="component" value="Unassembled WGS sequence"/>
</dbReference>
<evidence type="ECO:0000256" key="2">
    <source>
        <dbReference type="ARBA" id="ARBA00022649"/>
    </source>
</evidence>
<evidence type="ECO:0000256" key="3">
    <source>
        <dbReference type="ARBA" id="ARBA00022722"/>
    </source>
</evidence>
<keyword evidence="5" id="KW-0378">Hydrolase</keyword>
<evidence type="ECO:0000256" key="4">
    <source>
        <dbReference type="ARBA" id="ARBA00022723"/>
    </source>
</evidence>
<evidence type="ECO:0000313" key="10">
    <source>
        <dbReference type="Proteomes" id="UP000006324"/>
    </source>
</evidence>
<accession>A0A0F6HED9</accession>
<dbReference type="GO" id="GO:0004518">
    <property type="term" value="F:nuclease activity"/>
    <property type="evidence" value="ECO:0007669"/>
    <property type="project" value="UniProtKB-KW"/>
</dbReference>
<feature type="domain" description="PIN" evidence="8">
    <location>
        <begin position="4"/>
        <end position="122"/>
    </location>
</feature>
<sequence>MRIALDAYAYIAFTKGNPRMTKWIQEAEHIYIPFVVLGELRAGFLSGNRTNKKERSLKKFLNDPRVIILYPDKQTIHYYSQIRKDLKKHGTLISENDEWIAASAISRKIPLCTMNKDFENVGSLNIKKIDV</sequence>
<keyword evidence="3" id="KW-0540">Nuclease</keyword>
<keyword evidence="2" id="KW-1277">Toxin-antitoxin system</keyword>
<dbReference type="Pfam" id="PF01850">
    <property type="entry name" value="PIN"/>
    <property type="match status" value="1"/>
</dbReference>
<dbReference type="GO" id="GO:0046872">
    <property type="term" value="F:metal ion binding"/>
    <property type="evidence" value="ECO:0007669"/>
    <property type="project" value="UniProtKB-KW"/>
</dbReference>
<dbReference type="InterPro" id="IPR002716">
    <property type="entry name" value="PIN_dom"/>
</dbReference>
<dbReference type="GO" id="GO:0016787">
    <property type="term" value="F:hydrolase activity"/>
    <property type="evidence" value="ECO:0007669"/>
    <property type="project" value="UniProtKB-KW"/>
</dbReference>
<dbReference type="PANTHER" id="PTHR33653:SF1">
    <property type="entry name" value="RIBONUCLEASE VAPC2"/>
    <property type="match status" value="1"/>
</dbReference>
<evidence type="ECO:0000256" key="1">
    <source>
        <dbReference type="ARBA" id="ARBA00001946"/>
    </source>
</evidence>
<keyword evidence="6" id="KW-0460">Magnesium</keyword>
<proteinExistence type="inferred from homology"/>
<dbReference type="PANTHER" id="PTHR33653">
    <property type="entry name" value="RIBONUCLEASE VAPC2"/>
    <property type="match status" value="1"/>
</dbReference>
<name>A0A0F6HED9_LEPIR</name>
<organism evidence="9 10">
    <name type="scientific">Leptospira interrogans str. UI 12621</name>
    <dbReference type="NCBI Taxonomy" id="1049937"/>
    <lineage>
        <taxon>Bacteria</taxon>
        <taxon>Pseudomonadati</taxon>
        <taxon>Spirochaetota</taxon>
        <taxon>Spirochaetia</taxon>
        <taxon>Leptospirales</taxon>
        <taxon>Leptospiraceae</taxon>
        <taxon>Leptospira</taxon>
    </lineage>
</organism>
<dbReference type="InterPro" id="IPR050556">
    <property type="entry name" value="Type_II_TA_system_RNase"/>
</dbReference>
<evidence type="ECO:0000313" key="9">
    <source>
        <dbReference type="EMBL" id="EKO26709.1"/>
    </source>
</evidence>
<dbReference type="AlphaFoldDB" id="A0A0F6HED9"/>
<comment type="similarity">
    <text evidence="7">Belongs to the PINc/VapC protein family.</text>
</comment>
<comment type="cofactor">
    <cofactor evidence="1">
        <name>Mg(2+)</name>
        <dbReference type="ChEBI" id="CHEBI:18420"/>
    </cofactor>
</comment>
<dbReference type="Gene3D" id="3.40.50.1010">
    <property type="entry name" value="5'-nuclease"/>
    <property type="match status" value="1"/>
</dbReference>
<comment type="caution">
    <text evidence="9">The sequence shown here is derived from an EMBL/GenBank/DDBJ whole genome shotgun (WGS) entry which is preliminary data.</text>
</comment>
<evidence type="ECO:0000256" key="7">
    <source>
        <dbReference type="ARBA" id="ARBA00038093"/>
    </source>
</evidence>